<dbReference type="PANTHER" id="PTHR22726:SF24">
    <property type="entry name" value="M48 FAMILY METALLOPEPTIDASE"/>
    <property type="match status" value="1"/>
</dbReference>
<comment type="caution">
    <text evidence="9">The sequence shown here is derived from an EMBL/GenBank/DDBJ whole genome shotgun (WGS) entry which is preliminary data.</text>
</comment>
<keyword evidence="1 6" id="KW-0645">Protease</keyword>
<keyword evidence="7" id="KW-0732">Signal</keyword>
<feature type="signal peptide" evidence="7">
    <location>
        <begin position="1"/>
        <end position="18"/>
    </location>
</feature>
<dbReference type="EMBL" id="PJAI02000007">
    <property type="protein sequence ID" value="TYK65898.1"/>
    <property type="molecule type" value="Genomic_DNA"/>
</dbReference>
<evidence type="ECO:0000256" key="4">
    <source>
        <dbReference type="ARBA" id="ARBA00022833"/>
    </source>
</evidence>
<dbReference type="Pfam" id="PF01435">
    <property type="entry name" value="Peptidase_M48"/>
    <property type="match status" value="1"/>
</dbReference>
<evidence type="ECO:0000256" key="7">
    <source>
        <dbReference type="SAM" id="SignalP"/>
    </source>
</evidence>
<protein>
    <submittedName>
        <fullName evidence="9">M48 family metallopeptidase</fullName>
    </submittedName>
</protein>
<evidence type="ECO:0000313" key="9">
    <source>
        <dbReference type="EMBL" id="TYK65898.1"/>
    </source>
</evidence>
<dbReference type="CDD" id="cd07331">
    <property type="entry name" value="M48C_Oma1_like"/>
    <property type="match status" value="1"/>
</dbReference>
<sequence>MKLNFIMLSALIALTACSSSSTGRKQVMLFSESELDQMGASSFEEMKKTTPISVDKATNDFVQCVASAITKNVDKSVHQGDWEVVVFDSAQVNAFALPGGKIGVYTGILNVTENEDQLGAIIGHEVGHVIEHHSNERMSASKLQNMGMSAATTVAGLANVDNQELWMAGLGLGLQYGVIMPYGRSHESEADIVGQDLMARSGFEPQASIKLWQNMAALSASSGQSAPAEFMSTHPSNETRISQLQEHLVVSMKYYNAKNSPGCVKPAYIPPPTK</sequence>
<dbReference type="PROSITE" id="PS51257">
    <property type="entry name" value="PROKAR_LIPOPROTEIN"/>
    <property type="match status" value="1"/>
</dbReference>
<dbReference type="InterPro" id="IPR051156">
    <property type="entry name" value="Mito/Outer_Membr_Metalloprot"/>
</dbReference>
<keyword evidence="2" id="KW-0479">Metal-binding</keyword>
<feature type="domain" description="Peptidase M48" evidence="8">
    <location>
        <begin position="61"/>
        <end position="246"/>
    </location>
</feature>
<keyword evidence="4 6" id="KW-0862">Zinc</keyword>
<evidence type="ECO:0000256" key="6">
    <source>
        <dbReference type="RuleBase" id="RU003983"/>
    </source>
</evidence>
<keyword evidence="3 6" id="KW-0378">Hydrolase</keyword>
<gene>
    <name evidence="9" type="ORF">CWS31_008090</name>
</gene>
<comment type="cofactor">
    <cofactor evidence="6">
        <name>Zn(2+)</name>
        <dbReference type="ChEBI" id="CHEBI:29105"/>
    </cofactor>
    <text evidence="6">Binds 1 zinc ion per subunit.</text>
</comment>
<dbReference type="PANTHER" id="PTHR22726">
    <property type="entry name" value="METALLOENDOPEPTIDASE OMA1"/>
    <property type="match status" value="1"/>
</dbReference>
<evidence type="ECO:0000256" key="1">
    <source>
        <dbReference type="ARBA" id="ARBA00022670"/>
    </source>
</evidence>
<dbReference type="Proteomes" id="UP000815846">
    <property type="component" value="Unassembled WGS sequence"/>
</dbReference>
<evidence type="ECO:0000256" key="2">
    <source>
        <dbReference type="ARBA" id="ARBA00022723"/>
    </source>
</evidence>
<keyword evidence="10" id="KW-1185">Reference proteome</keyword>
<keyword evidence="5 6" id="KW-0482">Metalloprotease</keyword>
<reference evidence="9 10" key="1">
    <citation type="submission" date="2019-08" db="EMBL/GenBank/DDBJ databases">
        <title>Microbe sample from Colwellia echini.</title>
        <authorList>
            <person name="Christiansen L."/>
            <person name="Pathiraja D."/>
            <person name="Schultz-Johansen M."/>
            <person name="Choi I.-G."/>
            <person name="Stougaard P."/>
        </authorList>
    </citation>
    <scope>NUCLEOTIDE SEQUENCE [LARGE SCALE GENOMIC DNA]</scope>
    <source>
        <strain evidence="9 10">A3</strain>
    </source>
</reference>
<evidence type="ECO:0000256" key="3">
    <source>
        <dbReference type="ARBA" id="ARBA00022801"/>
    </source>
</evidence>
<evidence type="ECO:0000259" key="8">
    <source>
        <dbReference type="Pfam" id="PF01435"/>
    </source>
</evidence>
<name>A0ABY3MXF1_9GAMM</name>
<accession>A0ABY3MXF1</accession>
<comment type="similarity">
    <text evidence="6">Belongs to the peptidase M48 family.</text>
</comment>
<proteinExistence type="inferred from homology"/>
<dbReference type="Gene3D" id="3.30.2010.10">
    <property type="entry name" value="Metalloproteases ('zincins'), catalytic domain"/>
    <property type="match status" value="1"/>
</dbReference>
<evidence type="ECO:0000313" key="10">
    <source>
        <dbReference type="Proteomes" id="UP000815846"/>
    </source>
</evidence>
<dbReference type="InterPro" id="IPR001915">
    <property type="entry name" value="Peptidase_M48"/>
</dbReference>
<feature type="chain" id="PRO_5047193402" evidence="7">
    <location>
        <begin position="19"/>
        <end position="274"/>
    </location>
</feature>
<dbReference type="RefSeq" id="WP_101342857.1">
    <property type="nucleotide sequence ID" value="NZ_PJAI02000007.1"/>
</dbReference>
<evidence type="ECO:0000256" key="5">
    <source>
        <dbReference type="ARBA" id="ARBA00023049"/>
    </source>
</evidence>
<organism evidence="9 10">
    <name type="scientific">Colwellia echini</name>
    <dbReference type="NCBI Taxonomy" id="1982103"/>
    <lineage>
        <taxon>Bacteria</taxon>
        <taxon>Pseudomonadati</taxon>
        <taxon>Pseudomonadota</taxon>
        <taxon>Gammaproteobacteria</taxon>
        <taxon>Alteromonadales</taxon>
        <taxon>Colwelliaceae</taxon>
        <taxon>Colwellia</taxon>
    </lineage>
</organism>